<dbReference type="Pfam" id="PF00043">
    <property type="entry name" value="GST_C"/>
    <property type="match status" value="1"/>
</dbReference>
<dbReference type="SFLD" id="SFLDS00019">
    <property type="entry name" value="Glutathione_Transferase_(cytos"/>
    <property type="match status" value="1"/>
</dbReference>
<dbReference type="PROSITE" id="PS50405">
    <property type="entry name" value="GST_CTER"/>
    <property type="match status" value="1"/>
</dbReference>
<evidence type="ECO:0000259" key="3">
    <source>
        <dbReference type="PROSITE" id="PS50405"/>
    </source>
</evidence>
<keyword evidence="5" id="KW-1185">Reference proteome</keyword>
<sequence>MSSIKPIIVYGEFITPNPHKIRIILEELNIPYENDVVEVREVKGERFININPNGRLPAIYDPNTDVTLWESAAIITYLIDQYDTQHRLSYASSPEKYEIQQWNAFQVSGQGPYYGQAVHFSGFHPDKVPIAINRYDKEIDRVRSVLNLHLTRKAAAAGSSPTETWLVGDKLTVADLSWVMWEHVADFLFRLKGSDLNPPGKYPAYEAWISRLYARPACKKAIDRRAEGFRKEGAIIAQFMRKDFLELDGAKAEMKTWEPVK</sequence>
<accession>A0A6A6PM40</accession>
<dbReference type="Gene3D" id="1.20.1050.10">
    <property type="match status" value="1"/>
</dbReference>
<dbReference type="InterPro" id="IPR010987">
    <property type="entry name" value="Glutathione-S-Trfase_C-like"/>
</dbReference>
<organism evidence="4 5">
    <name type="scientific">Neohortaea acidophila</name>
    <dbReference type="NCBI Taxonomy" id="245834"/>
    <lineage>
        <taxon>Eukaryota</taxon>
        <taxon>Fungi</taxon>
        <taxon>Dikarya</taxon>
        <taxon>Ascomycota</taxon>
        <taxon>Pezizomycotina</taxon>
        <taxon>Dothideomycetes</taxon>
        <taxon>Dothideomycetidae</taxon>
        <taxon>Mycosphaerellales</taxon>
        <taxon>Teratosphaeriaceae</taxon>
        <taxon>Neohortaea</taxon>
    </lineage>
</organism>
<protein>
    <submittedName>
        <fullName evidence="4">Glutathione S-transferase</fullName>
    </submittedName>
</protein>
<keyword evidence="4" id="KW-0808">Transferase</keyword>
<feature type="domain" description="GST N-terminal" evidence="2">
    <location>
        <begin position="5"/>
        <end position="86"/>
    </location>
</feature>
<dbReference type="SUPFAM" id="SSF52833">
    <property type="entry name" value="Thioredoxin-like"/>
    <property type="match status" value="1"/>
</dbReference>
<dbReference type="Pfam" id="PF13409">
    <property type="entry name" value="GST_N_2"/>
    <property type="match status" value="1"/>
</dbReference>
<name>A0A6A6PM40_9PEZI</name>
<dbReference type="Proteomes" id="UP000799767">
    <property type="component" value="Unassembled WGS sequence"/>
</dbReference>
<comment type="similarity">
    <text evidence="1">Belongs to the GST superfamily.</text>
</comment>
<dbReference type="GO" id="GO:0016740">
    <property type="term" value="F:transferase activity"/>
    <property type="evidence" value="ECO:0007669"/>
    <property type="project" value="UniProtKB-KW"/>
</dbReference>
<dbReference type="SFLD" id="SFLDG00358">
    <property type="entry name" value="Main_(cytGST)"/>
    <property type="match status" value="1"/>
</dbReference>
<feature type="domain" description="GST C-terminal" evidence="3">
    <location>
        <begin position="92"/>
        <end position="244"/>
    </location>
</feature>
<evidence type="ECO:0000313" key="4">
    <source>
        <dbReference type="EMBL" id="KAF2481109.1"/>
    </source>
</evidence>
<dbReference type="InterPro" id="IPR036282">
    <property type="entry name" value="Glutathione-S-Trfase_C_sf"/>
</dbReference>
<dbReference type="InterPro" id="IPR004046">
    <property type="entry name" value="GST_C"/>
</dbReference>
<dbReference type="InterPro" id="IPR036249">
    <property type="entry name" value="Thioredoxin-like_sf"/>
</dbReference>
<reference evidence="4" key="1">
    <citation type="journal article" date="2020" name="Stud. Mycol.">
        <title>101 Dothideomycetes genomes: a test case for predicting lifestyles and emergence of pathogens.</title>
        <authorList>
            <person name="Haridas S."/>
            <person name="Albert R."/>
            <person name="Binder M."/>
            <person name="Bloem J."/>
            <person name="Labutti K."/>
            <person name="Salamov A."/>
            <person name="Andreopoulos B."/>
            <person name="Baker S."/>
            <person name="Barry K."/>
            <person name="Bills G."/>
            <person name="Bluhm B."/>
            <person name="Cannon C."/>
            <person name="Castanera R."/>
            <person name="Culley D."/>
            <person name="Daum C."/>
            <person name="Ezra D."/>
            <person name="Gonzalez J."/>
            <person name="Henrissat B."/>
            <person name="Kuo A."/>
            <person name="Liang C."/>
            <person name="Lipzen A."/>
            <person name="Lutzoni F."/>
            <person name="Magnuson J."/>
            <person name="Mondo S."/>
            <person name="Nolan M."/>
            <person name="Ohm R."/>
            <person name="Pangilinan J."/>
            <person name="Park H.-J."/>
            <person name="Ramirez L."/>
            <person name="Alfaro M."/>
            <person name="Sun H."/>
            <person name="Tritt A."/>
            <person name="Yoshinaga Y."/>
            <person name="Zwiers L.-H."/>
            <person name="Turgeon B."/>
            <person name="Goodwin S."/>
            <person name="Spatafora J."/>
            <person name="Crous P."/>
            <person name="Grigoriev I."/>
        </authorList>
    </citation>
    <scope>NUCLEOTIDE SEQUENCE</scope>
    <source>
        <strain evidence="4">CBS 113389</strain>
    </source>
</reference>
<dbReference type="SUPFAM" id="SSF47616">
    <property type="entry name" value="GST C-terminal domain-like"/>
    <property type="match status" value="1"/>
</dbReference>
<dbReference type="RefSeq" id="XP_033587679.1">
    <property type="nucleotide sequence ID" value="XM_033735582.1"/>
</dbReference>
<evidence type="ECO:0000259" key="2">
    <source>
        <dbReference type="PROSITE" id="PS50404"/>
    </source>
</evidence>
<dbReference type="PROSITE" id="PS50404">
    <property type="entry name" value="GST_NTER"/>
    <property type="match status" value="1"/>
</dbReference>
<dbReference type="AlphaFoldDB" id="A0A6A6PM40"/>
<dbReference type="EMBL" id="MU001638">
    <property type="protein sequence ID" value="KAF2481109.1"/>
    <property type="molecule type" value="Genomic_DNA"/>
</dbReference>
<dbReference type="Gene3D" id="3.40.30.10">
    <property type="entry name" value="Glutaredoxin"/>
    <property type="match status" value="1"/>
</dbReference>
<evidence type="ECO:0000313" key="5">
    <source>
        <dbReference type="Proteomes" id="UP000799767"/>
    </source>
</evidence>
<dbReference type="CDD" id="cd03048">
    <property type="entry name" value="GST_N_Ure2p_like"/>
    <property type="match status" value="1"/>
</dbReference>
<dbReference type="InterPro" id="IPR004045">
    <property type="entry name" value="Glutathione_S-Trfase_N"/>
</dbReference>
<dbReference type="PANTHER" id="PTHR44051">
    <property type="entry name" value="GLUTATHIONE S-TRANSFERASE-RELATED"/>
    <property type="match status" value="1"/>
</dbReference>
<dbReference type="OrthoDB" id="422574at2759"/>
<dbReference type="GeneID" id="54476584"/>
<gene>
    <name evidence="4" type="ORF">BDY17DRAFT_311890</name>
</gene>
<dbReference type="PANTHER" id="PTHR44051:SF3">
    <property type="entry name" value="TRANSCRIPTIONAL REGULATOR URE2"/>
    <property type="match status" value="1"/>
</dbReference>
<dbReference type="InterPro" id="IPR040079">
    <property type="entry name" value="Glutathione_S-Trfase"/>
</dbReference>
<proteinExistence type="inferred from homology"/>
<evidence type="ECO:0000256" key="1">
    <source>
        <dbReference type="ARBA" id="ARBA00007409"/>
    </source>
</evidence>